<dbReference type="InterPro" id="IPR016778">
    <property type="entry name" value="Competence_ComB"/>
</dbReference>
<gene>
    <name evidence="2" type="ORF">ACFQ02_06575</name>
</gene>
<evidence type="ECO:0000313" key="2">
    <source>
        <dbReference type="EMBL" id="MFD0966505.1"/>
    </source>
</evidence>
<evidence type="ECO:0000256" key="1">
    <source>
        <dbReference type="SAM" id="Phobius"/>
    </source>
</evidence>
<keyword evidence="1" id="KW-1133">Transmembrane helix</keyword>
<evidence type="ECO:0000313" key="3">
    <source>
        <dbReference type="Proteomes" id="UP001596996"/>
    </source>
</evidence>
<reference evidence="3" key="1">
    <citation type="journal article" date="2019" name="Int. J. Syst. Evol. Microbiol.">
        <title>The Global Catalogue of Microorganisms (GCM) 10K type strain sequencing project: providing services to taxonomists for standard genome sequencing and annotation.</title>
        <authorList>
            <consortium name="The Broad Institute Genomics Platform"/>
            <consortium name="The Broad Institute Genome Sequencing Center for Infectious Disease"/>
            <person name="Wu L."/>
            <person name="Ma J."/>
        </authorList>
    </citation>
    <scope>NUCLEOTIDE SEQUENCE [LARGE SCALE GENOMIC DNA]</scope>
    <source>
        <strain evidence="3">CCUG 61707</strain>
    </source>
</reference>
<feature type="transmembrane region" description="Helical" evidence="1">
    <location>
        <begin position="20"/>
        <end position="38"/>
    </location>
</feature>
<organism evidence="2 3">
    <name type="scientific">Seminibacterium arietis</name>
    <dbReference type="NCBI Taxonomy" id="1173502"/>
    <lineage>
        <taxon>Bacteria</taxon>
        <taxon>Pseudomonadati</taxon>
        <taxon>Pseudomonadota</taxon>
        <taxon>Gammaproteobacteria</taxon>
        <taxon>Pasteurellales</taxon>
        <taxon>Pasteurellaceae</taxon>
        <taxon>Seminibacterium</taxon>
    </lineage>
</organism>
<name>A0ABW3I986_9PAST</name>
<keyword evidence="3" id="KW-1185">Reference proteome</keyword>
<dbReference type="PIRSF" id="PIRSF020785">
    <property type="entry name" value="Competence_ComB"/>
    <property type="match status" value="1"/>
</dbReference>
<sequence length="177" mass="21588">MNLLPWRQKLHQYNLKQTLIKCLVYFIFSAIIYSYFIYVNHQNQQHIIQHRNQLSSLSQNLLQLVQQTEKLRPHYKLHENKLPIKRPHLFEVLNLLNELPLQEGELSQIIFSIQSLQLKGYVEDQNEFEMIHHFLNQHTLFEKIELIQFKPTKDQIYFEFDLKIDTREKINEQKNME</sequence>
<proteinExistence type="predicted"/>
<dbReference type="Proteomes" id="UP001596996">
    <property type="component" value="Unassembled WGS sequence"/>
</dbReference>
<comment type="caution">
    <text evidence="2">The sequence shown here is derived from an EMBL/GenBank/DDBJ whole genome shotgun (WGS) entry which is preliminary data.</text>
</comment>
<dbReference type="EMBL" id="JBHTJN010000011">
    <property type="protein sequence ID" value="MFD0966505.1"/>
    <property type="molecule type" value="Genomic_DNA"/>
</dbReference>
<dbReference type="RefSeq" id="WP_380820818.1">
    <property type="nucleotide sequence ID" value="NZ_JBHTJN010000011.1"/>
</dbReference>
<keyword evidence="1" id="KW-0812">Transmembrane</keyword>
<keyword evidence="1" id="KW-0472">Membrane</keyword>
<accession>A0ABW3I986</accession>
<protein>
    <submittedName>
        <fullName evidence="2">Uncharacterized protein</fullName>
    </submittedName>
</protein>